<keyword evidence="2" id="KW-0804">Transcription</keyword>
<dbReference type="PIRSF" id="PIRSF016838">
    <property type="entry name" value="PafC"/>
    <property type="match status" value="1"/>
</dbReference>
<dbReference type="InterPro" id="IPR001034">
    <property type="entry name" value="DeoR_HTH"/>
</dbReference>
<dbReference type="InterPro" id="IPR057727">
    <property type="entry name" value="WCX_dom"/>
</dbReference>
<dbReference type="Pfam" id="PF08279">
    <property type="entry name" value="HTH_11"/>
    <property type="match status" value="1"/>
</dbReference>
<evidence type="ECO:0000313" key="4">
    <source>
        <dbReference type="EMBL" id="MBF4693018.1"/>
    </source>
</evidence>
<dbReference type="InterPro" id="IPR013196">
    <property type="entry name" value="HTH_11"/>
</dbReference>
<keyword evidence="1" id="KW-0805">Transcription regulation</keyword>
<comment type="caution">
    <text evidence="4">The sequence shown here is derived from an EMBL/GenBank/DDBJ whole genome shotgun (WGS) entry which is preliminary data.</text>
</comment>
<sequence length="290" mass="33376">MKSDRQLAIINLLTEYKTLTAPMLAERFEVSRRTINRDIDELCLAGIPIVTTQGKNGGISLMEGYTIDKRILKKEELKDIVAGLKGIESISKEHVHKHLQSRLCDDESDMIIDLASHYKNSLSDKIENLKSAIRAHNLIAFDYYSPKGCEIRQVEPYKIMYKWSGWYLLAYCIEKEAMRVFKLNRLWSIRVLDQTFEPRKISQKDLELGGHLSDHNALEVLFDKSVAYLLVESYGPDCYVETEAGKLHFKGTYTNESYIISWLLSFGNKAKVIKPESLIAKLKENVMQFE</sequence>
<dbReference type="SUPFAM" id="SSF46785">
    <property type="entry name" value="Winged helix' DNA-binding domain"/>
    <property type="match status" value="1"/>
</dbReference>
<dbReference type="InterPro" id="IPR036388">
    <property type="entry name" value="WH-like_DNA-bd_sf"/>
</dbReference>
<name>A0ABR9ZSB4_9FIRM</name>
<accession>A0ABR9ZSB4</accession>
<dbReference type="PROSITE" id="PS52050">
    <property type="entry name" value="WYL"/>
    <property type="match status" value="1"/>
</dbReference>
<dbReference type="InterPro" id="IPR036390">
    <property type="entry name" value="WH_DNA-bd_sf"/>
</dbReference>
<evidence type="ECO:0000256" key="1">
    <source>
        <dbReference type="ARBA" id="ARBA00023015"/>
    </source>
</evidence>
<dbReference type="RefSeq" id="WP_194701252.1">
    <property type="nucleotide sequence ID" value="NZ_JADKNH010000004.1"/>
</dbReference>
<dbReference type="InterPro" id="IPR028349">
    <property type="entry name" value="PafC-like"/>
</dbReference>
<dbReference type="PROSITE" id="PS51000">
    <property type="entry name" value="HTH_DEOR_2"/>
    <property type="match status" value="1"/>
</dbReference>
<evidence type="ECO:0000256" key="2">
    <source>
        <dbReference type="ARBA" id="ARBA00023163"/>
    </source>
</evidence>
<proteinExistence type="predicted"/>
<evidence type="ECO:0000259" key="3">
    <source>
        <dbReference type="PROSITE" id="PS51000"/>
    </source>
</evidence>
<protein>
    <submittedName>
        <fullName evidence="4">YafY family transcriptional regulator</fullName>
    </submittedName>
</protein>
<dbReference type="EMBL" id="JADKNH010000004">
    <property type="protein sequence ID" value="MBF4693018.1"/>
    <property type="molecule type" value="Genomic_DNA"/>
</dbReference>
<dbReference type="InterPro" id="IPR051534">
    <property type="entry name" value="CBASS_pafABC_assoc_protein"/>
</dbReference>
<gene>
    <name evidence="4" type="ORF">ISU02_07795</name>
</gene>
<dbReference type="PANTHER" id="PTHR34580:SF1">
    <property type="entry name" value="PROTEIN PAFC"/>
    <property type="match status" value="1"/>
</dbReference>
<dbReference type="Gene3D" id="1.10.10.10">
    <property type="entry name" value="Winged helix-like DNA-binding domain superfamily/Winged helix DNA-binding domain"/>
    <property type="match status" value="1"/>
</dbReference>
<organism evidence="4 5">
    <name type="scientific">Fusibacter ferrireducens</name>
    <dbReference type="NCBI Taxonomy" id="2785058"/>
    <lineage>
        <taxon>Bacteria</taxon>
        <taxon>Bacillati</taxon>
        <taxon>Bacillota</taxon>
        <taxon>Clostridia</taxon>
        <taxon>Eubacteriales</taxon>
        <taxon>Eubacteriales Family XII. Incertae Sedis</taxon>
        <taxon>Fusibacter</taxon>
    </lineage>
</organism>
<dbReference type="Proteomes" id="UP000614200">
    <property type="component" value="Unassembled WGS sequence"/>
</dbReference>
<reference evidence="4 5" key="1">
    <citation type="submission" date="2020-11" db="EMBL/GenBank/DDBJ databases">
        <title>Fusibacter basophilias sp. nov.</title>
        <authorList>
            <person name="Qiu D."/>
        </authorList>
    </citation>
    <scope>NUCLEOTIDE SEQUENCE [LARGE SCALE GENOMIC DNA]</scope>
    <source>
        <strain evidence="4 5">Q10-2</strain>
    </source>
</reference>
<dbReference type="Pfam" id="PF25583">
    <property type="entry name" value="WCX"/>
    <property type="match status" value="1"/>
</dbReference>
<feature type="domain" description="HTH deoR-type" evidence="3">
    <location>
        <begin position="2"/>
        <end position="57"/>
    </location>
</feature>
<evidence type="ECO:0000313" key="5">
    <source>
        <dbReference type="Proteomes" id="UP000614200"/>
    </source>
</evidence>
<dbReference type="InterPro" id="IPR026881">
    <property type="entry name" value="WYL_dom"/>
</dbReference>
<dbReference type="PANTHER" id="PTHR34580">
    <property type="match status" value="1"/>
</dbReference>
<keyword evidence="5" id="KW-1185">Reference proteome</keyword>
<dbReference type="Pfam" id="PF13280">
    <property type="entry name" value="WYL"/>
    <property type="match status" value="1"/>
</dbReference>